<organism evidence="4 5">
    <name type="scientific">Tenebrio molitor</name>
    <name type="common">Yellow mealworm beetle</name>
    <dbReference type="NCBI Taxonomy" id="7067"/>
    <lineage>
        <taxon>Eukaryota</taxon>
        <taxon>Metazoa</taxon>
        <taxon>Ecdysozoa</taxon>
        <taxon>Arthropoda</taxon>
        <taxon>Hexapoda</taxon>
        <taxon>Insecta</taxon>
        <taxon>Pterygota</taxon>
        <taxon>Neoptera</taxon>
        <taxon>Endopterygota</taxon>
        <taxon>Coleoptera</taxon>
        <taxon>Polyphaga</taxon>
        <taxon>Cucujiformia</taxon>
        <taxon>Tenebrionidae</taxon>
        <taxon>Tenebrio</taxon>
    </lineage>
</organism>
<feature type="region of interest" description="Disordered" evidence="2">
    <location>
        <begin position="192"/>
        <end position="237"/>
    </location>
</feature>
<evidence type="ECO:0000256" key="2">
    <source>
        <dbReference type="SAM" id="MobiDB-lite"/>
    </source>
</evidence>
<evidence type="ECO:0000256" key="1">
    <source>
        <dbReference type="SAM" id="Coils"/>
    </source>
</evidence>
<accession>A0A8J6H8T8</accession>
<dbReference type="PANTHER" id="PTHR19303:SF57">
    <property type="entry name" value="HTH CENPB-TYPE DOMAIN-CONTAINING PROTEIN"/>
    <property type="match status" value="1"/>
</dbReference>
<dbReference type="PANTHER" id="PTHR19303">
    <property type="entry name" value="TRANSPOSON"/>
    <property type="match status" value="1"/>
</dbReference>
<sequence>MPEKEDPLDKTAFATSQKGWMTTVIFTRWFEKVFLPNIPKERPILLVVDGHVSHISCELITKALENEIWILKLPPHSTHILQPLDVGVFKSMKSQWDKALCKWQRANPRRKISKREFVQLLNQEFKQMSPQNILNGFKATGIYNPEVNGPDRQQIPSTTFQKSNLDKYLKQFAGNLDEDVTSNQNVDLVHQTTEQDKHESTNIPSNSPPRSSSNDEPQPGPSSASDSELPPSTSSSLNDFETILMRMLSKEKEKNTLQSPQLKRRRVCNGAEIITTAEFFEKKKQEEEQKKIKEEKKNANISKTIKKGKILAPKCKTKQKKYENTSDSEESISDAAEMELESEDETIDTVAVVDGDYVLVKYLDELYPGRWAICLALA</sequence>
<keyword evidence="1" id="KW-0175">Coiled coil</keyword>
<protein>
    <recommendedName>
        <fullName evidence="3">DDE-1 domain-containing protein</fullName>
    </recommendedName>
</protein>
<feature type="compositionally biased region" description="Low complexity" evidence="2">
    <location>
        <begin position="201"/>
        <end position="214"/>
    </location>
</feature>
<evidence type="ECO:0000259" key="3">
    <source>
        <dbReference type="Pfam" id="PF03184"/>
    </source>
</evidence>
<dbReference type="InterPro" id="IPR036397">
    <property type="entry name" value="RNaseH_sf"/>
</dbReference>
<feature type="compositionally biased region" description="Low complexity" evidence="2">
    <location>
        <begin position="221"/>
        <end position="236"/>
    </location>
</feature>
<dbReference type="Pfam" id="PF03184">
    <property type="entry name" value="DDE_1"/>
    <property type="match status" value="1"/>
</dbReference>
<dbReference type="InterPro" id="IPR050863">
    <property type="entry name" value="CenT-Element_Derived"/>
</dbReference>
<evidence type="ECO:0000313" key="4">
    <source>
        <dbReference type="EMBL" id="KAH0810374.1"/>
    </source>
</evidence>
<reference evidence="4" key="2">
    <citation type="submission" date="2021-08" db="EMBL/GenBank/DDBJ databases">
        <authorList>
            <person name="Eriksson T."/>
        </authorList>
    </citation>
    <scope>NUCLEOTIDE SEQUENCE</scope>
    <source>
        <strain evidence="4">Stoneville</strain>
        <tissue evidence="4">Whole head</tissue>
    </source>
</reference>
<keyword evidence="5" id="KW-1185">Reference proteome</keyword>
<evidence type="ECO:0000313" key="5">
    <source>
        <dbReference type="Proteomes" id="UP000719412"/>
    </source>
</evidence>
<dbReference type="Gene3D" id="3.30.420.10">
    <property type="entry name" value="Ribonuclease H-like superfamily/Ribonuclease H"/>
    <property type="match status" value="1"/>
</dbReference>
<dbReference type="Proteomes" id="UP000719412">
    <property type="component" value="Unassembled WGS sequence"/>
</dbReference>
<dbReference type="EMBL" id="JABDTM020027519">
    <property type="protein sequence ID" value="KAH0810374.1"/>
    <property type="molecule type" value="Genomic_DNA"/>
</dbReference>
<dbReference type="GO" id="GO:0003677">
    <property type="term" value="F:DNA binding"/>
    <property type="evidence" value="ECO:0007669"/>
    <property type="project" value="TreeGrafter"/>
</dbReference>
<feature type="domain" description="DDE-1" evidence="3">
    <location>
        <begin position="11"/>
        <end position="137"/>
    </location>
</feature>
<name>A0A8J6H8T8_TENMO</name>
<dbReference type="AlphaFoldDB" id="A0A8J6H8T8"/>
<gene>
    <name evidence="4" type="ORF">GEV33_012417</name>
</gene>
<reference evidence="4" key="1">
    <citation type="journal article" date="2020" name="J Insects Food Feed">
        <title>The yellow mealworm (Tenebrio molitor) genome: a resource for the emerging insects as food and feed industry.</title>
        <authorList>
            <person name="Eriksson T."/>
            <person name="Andere A."/>
            <person name="Kelstrup H."/>
            <person name="Emery V."/>
            <person name="Picard C."/>
        </authorList>
    </citation>
    <scope>NUCLEOTIDE SEQUENCE</scope>
    <source>
        <strain evidence="4">Stoneville</strain>
        <tissue evidence="4">Whole head</tissue>
    </source>
</reference>
<proteinExistence type="predicted"/>
<feature type="coiled-coil region" evidence="1">
    <location>
        <begin position="277"/>
        <end position="304"/>
    </location>
</feature>
<dbReference type="GO" id="GO:0005634">
    <property type="term" value="C:nucleus"/>
    <property type="evidence" value="ECO:0007669"/>
    <property type="project" value="TreeGrafter"/>
</dbReference>
<comment type="caution">
    <text evidence="4">The sequence shown here is derived from an EMBL/GenBank/DDBJ whole genome shotgun (WGS) entry which is preliminary data.</text>
</comment>
<dbReference type="InterPro" id="IPR004875">
    <property type="entry name" value="DDE_SF_endonuclease_dom"/>
</dbReference>